<sequence>MNPPYDWIGRLIEGKSLYDNLKMKLGSASNCSSSFAHTLNQQY</sequence>
<gene>
    <name evidence="1" type="ORF">ACFFSY_31340</name>
</gene>
<evidence type="ECO:0000313" key="1">
    <source>
        <dbReference type="EMBL" id="MFB9330459.1"/>
    </source>
</evidence>
<name>A0ABV5KYZ8_9BACL</name>
<evidence type="ECO:0000313" key="2">
    <source>
        <dbReference type="Proteomes" id="UP001589747"/>
    </source>
</evidence>
<dbReference type="RefSeq" id="WP_377501710.1">
    <property type="nucleotide sequence ID" value="NZ_JBHMDO010000048.1"/>
</dbReference>
<comment type="caution">
    <text evidence="1">The sequence shown here is derived from an EMBL/GenBank/DDBJ whole genome shotgun (WGS) entry which is preliminary data.</text>
</comment>
<reference evidence="1 2" key="1">
    <citation type="submission" date="2024-09" db="EMBL/GenBank/DDBJ databases">
        <authorList>
            <person name="Sun Q."/>
            <person name="Mori K."/>
        </authorList>
    </citation>
    <scope>NUCLEOTIDE SEQUENCE [LARGE SCALE GENOMIC DNA]</scope>
    <source>
        <strain evidence="1 2">TISTR 2452</strain>
    </source>
</reference>
<dbReference type="EMBL" id="JBHMDO010000048">
    <property type="protein sequence ID" value="MFB9330459.1"/>
    <property type="molecule type" value="Genomic_DNA"/>
</dbReference>
<accession>A0ABV5KYZ8</accession>
<proteinExistence type="predicted"/>
<organism evidence="1 2">
    <name type="scientific">Paenibacillus aurantiacus</name>
    <dbReference type="NCBI Taxonomy" id="1936118"/>
    <lineage>
        <taxon>Bacteria</taxon>
        <taxon>Bacillati</taxon>
        <taxon>Bacillota</taxon>
        <taxon>Bacilli</taxon>
        <taxon>Bacillales</taxon>
        <taxon>Paenibacillaceae</taxon>
        <taxon>Paenibacillus</taxon>
    </lineage>
</organism>
<keyword evidence="2" id="KW-1185">Reference proteome</keyword>
<dbReference type="Proteomes" id="UP001589747">
    <property type="component" value="Unassembled WGS sequence"/>
</dbReference>
<protein>
    <submittedName>
        <fullName evidence="1">Uncharacterized protein</fullName>
    </submittedName>
</protein>